<dbReference type="InterPro" id="IPR004155">
    <property type="entry name" value="PBS_lyase_HEAT"/>
</dbReference>
<dbReference type="InterPro" id="IPR016024">
    <property type="entry name" value="ARM-type_fold"/>
</dbReference>
<dbReference type="GO" id="GO:0016491">
    <property type="term" value="F:oxidoreductase activity"/>
    <property type="evidence" value="ECO:0007669"/>
    <property type="project" value="TreeGrafter"/>
</dbReference>
<dbReference type="OrthoDB" id="3661251at2"/>
<dbReference type="STRING" id="1122189.SAMN02745165_00660"/>
<dbReference type="SMART" id="SM00567">
    <property type="entry name" value="EZ_HEAT"/>
    <property type="match status" value="7"/>
</dbReference>
<sequence length="658" mass="71557">MDLSELEKMLLDAHVDSRLQAARSLAALSTFEDRLFLQALGDEDWRVRKEAIGYFMQQPDAVSRVELVIDQLKHPDNAGLRNAAIEILIALGNKISRFLVERLSSEDAEVRKFIVDILGEICHAGCADKLLPFLHDEDENVRYAVVETLGKIGSDVAIDSLLVLLESSDTGLQFAIFEALTSIGKGVPASQVLPYSENVLLRRSVFKCLGQLADEAGITVLLKGLSDPIRKNRESALLACGQLIQSLVDGKCPDVNQQPDQVIGQLLDYLQHEDINFRRSACYILSLFPDVNLVNRILPLLAEEELRADVVHAARLIPAVIWRALVDETSLDDENALFLIFLLGELMDDKVCELATAALASKDPQFRYAGVTALGKIGATASIAAIGDLLEDDVAEVREAASAALALIGRLDATGIIKTVSPFLEATTPKMRLLAVKTLGGLPPKSTDQQLLLALKDADAQVRCEALRGLTGQRSAHLFSGLSLALTDEVADVRRLAAAAIGFFPAERSIPVLKHALQDSDPWVRMEALRALPADGQVDVKGIIETGYMDSVGLVTIAALEAAQRLLGDEAGPLLQQALEHEDQEVYVTAVRLLCAQKPAEELLTHARAEVRLQAVREIGKKADRQTLLQLEEYLAEEADPAVCQAIEIVLRNGVVGI</sequence>
<evidence type="ECO:0000313" key="1">
    <source>
        <dbReference type="EMBL" id="SHI71934.1"/>
    </source>
</evidence>
<dbReference type="EMBL" id="FQZT01000002">
    <property type="protein sequence ID" value="SHI71934.1"/>
    <property type="molecule type" value="Genomic_DNA"/>
</dbReference>
<keyword evidence="2" id="KW-1185">Reference proteome</keyword>
<dbReference type="Gene3D" id="1.25.10.10">
    <property type="entry name" value="Leucine-rich Repeat Variant"/>
    <property type="match status" value="5"/>
</dbReference>
<organism evidence="1 2">
    <name type="scientific">Malonomonas rubra DSM 5091</name>
    <dbReference type="NCBI Taxonomy" id="1122189"/>
    <lineage>
        <taxon>Bacteria</taxon>
        <taxon>Pseudomonadati</taxon>
        <taxon>Thermodesulfobacteriota</taxon>
        <taxon>Desulfuromonadia</taxon>
        <taxon>Desulfuromonadales</taxon>
        <taxon>Geopsychrobacteraceae</taxon>
        <taxon>Malonomonas</taxon>
    </lineage>
</organism>
<name>A0A1M6DF32_MALRU</name>
<dbReference type="AlphaFoldDB" id="A0A1M6DF32"/>
<dbReference type="SUPFAM" id="SSF48371">
    <property type="entry name" value="ARM repeat"/>
    <property type="match status" value="2"/>
</dbReference>
<dbReference type="PANTHER" id="PTHR12697:SF5">
    <property type="entry name" value="DEOXYHYPUSINE HYDROXYLASE"/>
    <property type="match status" value="1"/>
</dbReference>
<dbReference type="RefSeq" id="WP_072905551.1">
    <property type="nucleotide sequence ID" value="NZ_FQZT01000002.1"/>
</dbReference>
<protein>
    <submittedName>
        <fullName evidence="1">HEAT repeat</fullName>
    </submittedName>
</protein>
<dbReference type="Proteomes" id="UP000184171">
    <property type="component" value="Unassembled WGS sequence"/>
</dbReference>
<accession>A0A1M6DF32</accession>
<dbReference type="PANTHER" id="PTHR12697">
    <property type="entry name" value="PBS LYASE HEAT-LIKE PROTEIN"/>
    <property type="match status" value="1"/>
</dbReference>
<proteinExistence type="predicted"/>
<reference evidence="1 2" key="1">
    <citation type="submission" date="2016-11" db="EMBL/GenBank/DDBJ databases">
        <authorList>
            <person name="Jaros S."/>
            <person name="Januszkiewicz K."/>
            <person name="Wedrychowicz H."/>
        </authorList>
    </citation>
    <scope>NUCLEOTIDE SEQUENCE [LARGE SCALE GENOMIC DNA]</scope>
    <source>
        <strain evidence="1 2">DSM 5091</strain>
    </source>
</reference>
<gene>
    <name evidence="1" type="ORF">SAMN02745165_00660</name>
</gene>
<evidence type="ECO:0000313" key="2">
    <source>
        <dbReference type="Proteomes" id="UP000184171"/>
    </source>
</evidence>
<dbReference type="InterPro" id="IPR011989">
    <property type="entry name" value="ARM-like"/>
</dbReference>
<dbReference type="Pfam" id="PF13646">
    <property type="entry name" value="HEAT_2"/>
    <property type="match status" value="3"/>
</dbReference>